<keyword evidence="2" id="KW-0479">Metal-binding</keyword>
<dbReference type="PROSITE" id="PS00149">
    <property type="entry name" value="SULFATASE_2"/>
    <property type="match status" value="1"/>
</dbReference>
<evidence type="ECO:0000313" key="6">
    <source>
        <dbReference type="EMBL" id="QQL43917.1"/>
    </source>
</evidence>
<dbReference type="PROSITE" id="PS00523">
    <property type="entry name" value="SULFATASE_1"/>
    <property type="match status" value="1"/>
</dbReference>
<evidence type="ECO:0000313" key="7">
    <source>
        <dbReference type="Proteomes" id="UP000475117"/>
    </source>
</evidence>
<dbReference type="GO" id="GO:0046872">
    <property type="term" value="F:metal ion binding"/>
    <property type="evidence" value="ECO:0007669"/>
    <property type="project" value="UniProtKB-KW"/>
</dbReference>
<dbReference type="Proteomes" id="UP000475117">
    <property type="component" value="Chromosome"/>
</dbReference>
<dbReference type="InterPro" id="IPR000917">
    <property type="entry name" value="Sulfatase_N"/>
</dbReference>
<organism evidence="6 7">
    <name type="scientific">Sulfuriroseicoccus oceanibius</name>
    <dbReference type="NCBI Taxonomy" id="2707525"/>
    <lineage>
        <taxon>Bacteria</taxon>
        <taxon>Pseudomonadati</taxon>
        <taxon>Verrucomicrobiota</taxon>
        <taxon>Verrucomicrobiia</taxon>
        <taxon>Verrucomicrobiales</taxon>
        <taxon>Verrucomicrobiaceae</taxon>
        <taxon>Sulfuriroseicoccus</taxon>
    </lineage>
</organism>
<evidence type="ECO:0000256" key="1">
    <source>
        <dbReference type="ARBA" id="ARBA00008779"/>
    </source>
</evidence>
<keyword evidence="4" id="KW-0106">Calcium</keyword>
<evidence type="ECO:0000256" key="2">
    <source>
        <dbReference type="ARBA" id="ARBA00022723"/>
    </source>
</evidence>
<dbReference type="EMBL" id="CP066776">
    <property type="protein sequence ID" value="QQL43917.1"/>
    <property type="molecule type" value="Genomic_DNA"/>
</dbReference>
<dbReference type="SUPFAM" id="SSF53649">
    <property type="entry name" value="Alkaline phosphatase-like"/>
    <property type="match status" value="1"/>
</dbReference>
<sequence length="509" mass="55759">MKLVTVIAAAAGLLSSVVANDHPNIVLILADDMGVGDVSHDGGVAPTPHLDRLADEGMRFTDAHTTSSVCTPSRYGLLTGRYNWRTRLQRSVFFDVRDKPLIKDDESTIGSLLKEAGYSTAIIGKWHLGFEWQFKKSLWREHHLTGKGWDVDYSKPLITAPTANGFDYFYGIMASLDMAPYVYVENNQAVGVPDVTKAFHRPGAATSDFEANECLQVFAEKSVEFINAKAKEGQPFFLYLPLTSPHTPIVPSERWLGKSGIGKYGDFLMETDWVVGQVLAALEKNGVGENTLVLFTADNGCSPAAGIDELVAHGHLPNGKLRGAKADLYEGGHRVPTVVRWPGVVPAGSVTDRLTSLVDVYATFADIVGATPDASDGVDSISFYETLRNPEKGERGVAIVMHSFFGKFAIRHENWKLLFSAGSGGWSRPQHGNEGDPMWQLYDLDADLQESTNLLHEHPNKVKELHAMMIEFIRRGRSTPGAKQANDVEVAVPKVDDDSKKLPPVRMGI</sequence>
<gene>
    <name evidence="6" type="ORF">G3M56_008405</name>
</gene>
<comment type="similarity">
    <text evidence="1">Belongs to the sulfatase family.</text>
</comment>
<protein>
    <submittedName>
        <fullName evidence="6">Arylsulfatase</fullName>
    </submittedName>
</protein>
<dbReference type="Gene3D" id="3.30.1120.10">
    <property type="match status" value="1"/>
</dbReference>
<dbReference type="GO" id="GO:0004065">
    <property type="term" value="F:arylsulfatase activity"/>
    <property type="evidence" value="ECO:0007669"/>
    <property type="project" value="TreeGrafter"/>
</dbReference>
<keyword evidence="3" id="KW-0378">Hydrolase</keyword>
<dbReference type="InterPro" id="IPR024607">
    <property type="entry name" value="Sulfatase_CS"/>
</dbReference>
<dbReference type="AlphaFoldDB" id="A0A6B3L2P1"/>
<dbReference type="Gene3D" id="3.40.720.10">
    <property type="entry name" value="Alkaline Phosphatase, subunit A"/>
    <property type="match status" value="1"/>
</dbReference>
<accession>A0A6B3L2P1</accession>
<name>A0A6B3L2P1_9BACT</name>
<dbReference type="PANTHER" id="PTHR42693">
    <property type="entry name" value="ARYLSULFATASE FAMILY MEMBER"/>
    <property type="match status" value="1"/>
</dbReference>
<feature type="domain" description="Sulfatase N-terminal" evidence="5">
    <location>
        <begin position="23"/>
        <end position="369"/>
    </location>
</feature>
<evidence type="ECO:0000256" key="4">
    <source>
        <dbReference type="ARBA" id="ARBA00022837"/>
    </source>
</evidence>
<reference evidence="6 7" key="1">
    <citation type="submission" date="2020-12" db="EMBL/GenBank/DDBJ databases">
        <title>Sulforoseuscoccus oceanibium gen. nov., sp. nov., a representative of the phylum Verrucomicrobia with special cytoplasmic membrane, and proposal of Sulforoseuscoccusaceae fam. nov.</title>
        <authorList>
            <person name="Xi F."/>
        </authorList>
    </citation>
    <scope>NUCLEOTIDE SEQUENCE [LARGE SCALE GENOMIC DNA]</scope>
    <source>
        <strain evidence="6 7">T37</strain>
    </source>
</reference>
<dbReference type="CDD" id="cd16143">
    <property type="entry name" value="ARS_like"/>
    <property type="match status" value="1"/>
</dbReference>
<evidence type="ECO:0000256" key="3">
    <source>
        <dbReference type="ARBA" id="ARBA00022801"/>
    </source>
</evidence>
<keyword evidence="7" id="KW-1185">Reference proteome</keyword>
<dbReference type="PANTHER" id="PTHR42693:SF53">
    <property type="entry name" value="ENDO-4-O-SULFATASE"/>
    <property type="match status" value="1"/>
</dbReference>
<dbReference type="RefSeq" id="WP_164363592.1">
    <property type="nucleotide sequence ID" value="NZ_CP066776.1"/>
</dbReference>
<dbReference type="InterPro" id="IPR017850">
    <property type="entry name" value="Alkaline_phosphatase_core_sf"/>
</dbReference>
<dbReference type="InterPro" id="IPR050738">
    <property type="entry name" value="Sulfatase"/>
</dbReference>
<evidence type="ECO:0000259" key="5">
    <source>
        <dbReference type="Pfam" id="PF00884"/>
    </source>
</evidence>
<proteinExistence type="inferred from homology"/>
<dbReference type="KEGG" id="soa:G3M56_008405"/>
<dbReference type="Pfam" id="PF00884">
    <property type="entry name" value="Sulfatase"/>
    <property type="match status" value="1"/>
</dbReference>